<comment type="caution">
    <text evidence="2">The sequence shown here is derived from an EMBL/GenBank/DDBJ whole genome shotgun (WGS) entry which is preliminary data.</text>
</comment>
<accession>A0A066UIU4</accession>
<keyword evidence="3" id="KW-1185">Reference proteome</keyword>
<dbReference type="EMBL" id="JMQI01000001">
    <property type="protein sequence ID" value="KDN24138.1"/>
    <property type="molecule type" value="Genomic_DNA"/>
</dbReference>
<protein>
    <submittedName>
        <fullName evidence="2">Uncharacterized protein</fullName>
    </submittedName>
</protein>
<gene>
    <name evidence="2" type="ORF">DV20_00150</name>
</gene>
<keyword evidence="1" id="KW-0732">Signal</keyword>
<dbReference type="Proteomes" id="UP000027345">
    <property type="component" value="Unassembled WGS sequence"/>
</dbReference>
<evidence type="ECO:0000313" key="2">
    <source>
        <dbReference type="EMBL" id="KDN24138.1"/>
    </source>
</evidence>
<feature type="signal peptide" evidence="1">
    <location>
        <begin position="1"/>
        <end position="27"/>
    </location>
</feature>
<dbReference type="RefSeq" id="WP_043774980.1">
    <property type="nucleotide sequence ID" value="NZ_JMQI01000001.1"/>
</dbReference>
<feature type="chain" id="PRO_5001632182" evidence="1">
    <location>
        <begin position="28"/>
        <end position="113"/>
    </location>
</feature>
<dbReference type="eggNOG" id="ENOG50325D6">
    <property type="taxonomic scope" value="Bacteria"/>
</dbReference>
<sequence length="113" mass="11510">MPIRKLCATLAVLTGASALVAPALAQAATTTACASGVLIRTSSIPYPSPTVNLGTSCAGFADAGAPYVFTIARLNAVYHQFPMNAVYTNVTATCSAYSYSGTSLVATGCTYVF</sequence>
<organism evidence="2 3">
    <name type="scientific">Amycolatopsis rifamycinica</name>
    <dbReference type="NCBI Taxonomy" id="287986"/>
    <lineage>
        <taxon>Bacteria</taxon>
        <taxon>Bacillati</taxon>
        <taxon>Actinomycetota</taxon>
        <taxon>Actinomycetes</taxon>
        <taxon>Pseudonocardiales</taxon>
        <taxon>Pseudonocardiaceae</taxon>
        <taxon>Amycolatopsis</taxon>
    </lineage>
</organism>
<evidence type="ECO:0000313" key="3">
    <source>
        <dbReference type="Proteomes" id="UP000027345"/>
    </source>
</evidence>
<proteinExistence type="predicted"/>
<dbReference type="PROSITE" id="PS51257">
    <property type="entry name" value="PROKAR_LIPOPROTEIN"/>
    <property type="match status" value="1"/>
</dbReference>
<evidence type="ECO:0000256" key="1">
    <source>
        <dbReference type="SAM" id="SignalP"/>
    </source>
</evidence>
<name>A0A066UIU4_9PSEU</name>
<dbReference type="AlphaFoldDB" id="A0A066UIU4"/>
<dbReference type="OrthoDB" id="3631244at2"/>
<reference evidence="2 3" key="1">
    <citation type="submission" date="2014-05" db="EMBL/GenBank/DDBJ databases">
        <title>Draft genome sequence of Amycolatopsis rifamycinica DSM 46095.</title>
        <authorList>
            <person name="Lal R."/>
            <person name="Saxena A."/>
            <person name="Kumari R."/>
            <person name="Mukherjee U."/>
            <person name="Singh P."/>
            <person name="Sangwan N."/>
            <person name="Mahato N.K."/>
        </authorList>
    </citation>
    <scope>NUCLEOTIDE SEQUENCE [LARGE SCALE GENOMIC DNA]</scope>
    <source>
        <strain evidence="2 3">DSM 46095</strain>
    </source>
</reference>